<organism evidence="1 2">
    <name type="scientific">Molossus molossus</name>
    <name type="common">Pallas' mastiff bat</name>
    <name type="synonym">Vespertilio molossus</name>
    <dbReference type="NCBI Taxonomy" id="27622"/>
    <lineage>
        <taxon>Eukaryota</taxon>
        <taxon>Metazoa</taxon>
        <taxon>Chordata</taxon>
        <taxon>Craniata</taxon>
        <taxon>Vertebrata</taxon>
        <taxon>Euteleostomi</taxon>
        <taxon>Mammalia</taxon>
        <taxon>Eutheria</taxon>
        <taxon>Laurasiatheria</taxon>
        <taxon>Chiroptera</taxon>
        <taxon>Yangochiroptera</taxon>
        <taxon>Molossidae</taxon>
        <taxon>Molossus</taxon>
    </lineage>
</organism>
<evidence type="ECO:0000313" key="2">
    <source>
        <dbReference type="Proteomes" id="UP000550707"/>
    </source>
</evidence>
<keyword evidence="2" id="KW-1185">Reference proteome</keyword>
<sequence length="132" mass="14771">MDKRDFMRKILQKEGEVEEESLMTKEEIYGDSDQNNGPLAETESTFPHNQYPQLLYSERQALSLPFHRKGSFQMTTVFTAEGRAVPPALCATAASSRCWPTDLRSPIGPCGALPAMRMACSLARFAINSPWL</sequence>
<dbReference type="Proteomes" id="UP000550707">
    <property type="component" value="Unassembled WGS sequence"/>
</dbReference>
<comment type="caution">
    <text evidence="1">The sequence shown here is derived from an EMBL/GenBank/DDBJ whole genome shotgun (WGS) entry which is preliminary data.</text>
</comment>
<accession>A0A7J8I6K9</accession>
<proteinExistence type="predicted"/>
<dbReference type="AlphaFoldDB" id="A0A7J8I6K9"/>
<evidence type="ECO:0000313" key="1">
    <source>
        <dbReference type="EMBL" id="KAF6480207.1"/>
    </source>
</evidence>
<dbReference type="EMBL" id="JACASF010000004">
    <property type="protein sequence ID" value="KAF6480207.1"/>
    <property type="molecule type" value="Genomic_DNA"/>
</dbReference>
<reference evidence="1 2" key="1">
    <citation type="journal article" date="2020" name="Nature">
        <title>Six reference-quality genomes reveal evolution of bat adaptations.</title>
        <authorList>
            <person name="Jebb D."/>
            <person name="Huang Z."/>
            <person name="Pippel M."/>
            <person name="Hughes G.M."/>
            <person name="Lavrichenko K."/>
            <person name="Devanna P."/>
            <person name="Winkler S."/>
            <person name="Jermiin L.S."/>
            <person name="Skirmuntt E.C."/>
            <person name="Katzourakis A."/>
            <person name="Burkitt-Gray L."/>
            <person name="Ray D.A."/>
            <person name="Sullivan K.A.M."/>
            <person name="Roscito J.G."/>
            <person name="Kirilenko B.M."/>
            <person name="Davalos L.M."/>
            <person name="Corthals A.P."/>
            <person name="Power M.L."/>
            <person name="Jones G."/>
            <person name="Ransome R.D."/>
            <person name="Dechmann D.K.N."/>
            <person name="Locatelli A.G."/>
            <person name="Puechmaille S.J."/>
            <person name="Fedrigo O."/>
            <person name="Jarvis E.D."/>
            <person name="Hiller M."/>
            <person name="Vernes S.C."/>
            <person name="Myers E.W."/>
            <person name="Teeling E.C."/>
        </authorList>
    </citation>
    <scope>NUCLEOTIDE SEQUENCE [LARGE SCALE GENOMIC DNA]</scope>
    <source>
        <strain evidence="1">MMolMol1</strain>
        <tissue evidence="1">Muscle</tissue>
    </source>
</reference>
<name>A0A7J8I6K9_MOLMO</name>
<protein>
    <submittedName>
        <fullName evidence="1">Glutaredoxin and cysteine rich domain containing 2</fullName>
    </submittedName>
</protein>
<gene>
    <name evidence="1" type="ORF">HJG59_006014</name>
</gene>